<gene>
    <name evidence="1" type="ORF">PVAP13_1KG291905</name>
</gene>
<accession>A0A8T0XKU5</accession>
<comment type="caution">
    <text evidence="1">The sequence shown here is derived from an EMBL/GenBank/DDBJ whole genome shotgun (WGS) entry which is preliminary data.</text>
</comment>
<organism evidence="1 2">
    <name type="scientific">Panicum virgatum</name>
    <name type="common">Blackwell switchgrass</name>
    <dbReference type="NCBI Taxonomy" id="38727"/>
    <lineage>
        <taxon>Eukaryota</taxon>
        <taxon>Viridiplantae</taxon>
        <taxon>Streptophyta</taxon>
        <taxon>Embryophyta</taxon>
        <taxon>Tracheophyta</taxon>
        <taxon>Spermatophyta</taxon>
        <taxon>Magnoliopsida</taxon>
        <taxon>Liliopsida</taxon>
        <taxon>Poales</taxon>
        <taxon>Poaceae</taxon>
        <taxon>PACMAD clade</taxon>
        <taxon>Panicoideae</taxon>
        <taxon>Panicodae</taxon>
        <taxon>Paniceae</taxon>
        <taxon>Panicinae</taxon>
        <taxon>Panicum</taxon>
        <taxon>Panicum sect. Hiantes</taxon>
    </lineage>
</organism>
<dbReference type="EMBL" id="CM029037">
    <property type="protein sequence ID" value="KAG2658596.1"/>
    <property type="molecule type" value="Genomic_DNA"/>
</dbReference>
<reference evidence="1" key="1">
    <citation type="submission" date="2020-05" db="EMBL/GenBank/DDBJ databases">
        <title>WGS assembly of Panicum virgatum.</title>
        <authorList>
            <person name="Lovell J.T."/>
            <person name="Jenkins J."/>
            <person name="Shu S."/>
            <person name="Juenger T.E."/>
            <person name="Schmutz J."/>
        </authorList>
    </citation>
    <scope>NUCLEOTIDE SEQUENCE</scope>
    <source>
        <strain evidence="1">AP13</strain>
    </source>
</reference>
<feature type="non-terminal residue" evidence="1">
    <location>
        <position position="1"/>
    </location>
</feature>
<evidence type="ECO:0000313" key="2">
    <source>
        <dbReference type="Proteomes" id="UP000823388"/>
    </source>
</evidence>
<proteinExistence type="predicted"/>
<dbReference type="AlphaFoldDB" id="A0A8T0XKU5"/>
<name>A0A8T0XKU5_PANVG</name>
<sequence length="137" mass="15074">QVTYFFFLQVPLSTNYFSASLTGRLRKRKEKACIWSPRTNLGGNTILEQRISLPNHTAAAADPPSPKDSTHHQARFLPPSCRRAAGGALPAAEQRAVACCCRAAREFFLCPGCRRPGRRQADLAAVIRTATGLMQVY</sequence>
<evidence type="ECO:0000313" key="1">
    <source>
        <dbReference type="EMBL" id="KAG2658596.1"/>
    </source>
</evidence>
<dbReference type="Proteomes" id="UP000823388">
    <property type="component" value="Chromosome 1K"/>
</dbReference>
<protein>
    <submittedName>
        <fullName evidence="1">Uncharacterized protein</fullName>
    </submittedName>
</protein>
<keyword evidence="2" id="KW-1185">Reference proteome</keyword>